<feature type="compositionally biased region" description="Acidic residues" evidence="1">
    <location>
        <begin position="81"/>
        <end position="94"/>
    </location>
</feature>
<organism evidence="2 3">
    <name type="scientific">Streptomyces venezuelae</name>
    <dbReference type="NCBI Taxonomy" id="54571"/>
    <lineage>
        <taxon>Bacteria</taxon>
        <taxon>Bacillati</taxon>
        <taxon>Actinomycetota</taxon>
        <taxon>Actinomycetes</taxon>
        <taxon>Kitasatosporales</taxon>
        <taxon>Streptomycetaceae</taxon>
        <taxon>Streptomyces</taxon>
    </lineage>
</organism>
<dbReference type="EMBL" id="CP029194">
    <property type="protein sequence ID" value="QES21310.1"/>
    <property type="molecule type" value="Genomic_DNA"/>
</dbReference>
<feature type="compositionally biased region" description="Low complexity" evidence="1">
    <location>
        <begin position="95"/>
        <end position="113"/>
    </location>
</feature>
<reference evidence="2 3" key="1">
    <citation type="submission" date="2018-05" db="EMBL/GenBank/DDBJ databases">
        <title>Streptomyces venezuelae.</title>
        <authorList>
            <person name="Kim W."/>
            <person name="Lee N."/>
            <person name="Cho B.-K."/>
        </authorList>
    </citation>
    <scope>NUCLEOTIDE SEQUENCE [LARGE SCALE GENOMIC DNA]</scope>
    <source>
        <strain evidence="2 3">ATCC 15068</strain>
    </source>
</reference>
<gene>
    <name evidence="2" type="ORF">DEJ46_21195</name>
</gene>
<sequence length="399" mass="42691">MAASSAPTQVQAVETGRAQPTPPPPAEEEPVEPPPVEEPAEPVEPPPAEEPAEPVEPPPAEEEVAPEEEVPPGEEQQNNPDVEEEQNPAEEEANPAEQPGELPAEGEEAPPAQNVAIQTLTADELKQAQADLAGTNLSAAEKAKVKKQLDDLQAIINGNGTQQQKDEAKALAKGLAEALRLSKDTDFPKEDRERYAKLVLGVTTALEKVNGNGSVAERLVYFKVLNDLNLVLTKLTDKNLTVQEKVLYSKYADVLLGGVLAAQQPGTAPTKPEDKKKVQEKLAKSAAALKVYQSADSSPEQRAAAKATLDEQAGAVNNAKYQELVAELKRLKAPQSCLDVVQNRTQQAGWPDGSLWGLTDKACKDTVQAGAADTDSDWNALFECVLDQPFSSCTARIPE</sequence>
<dbReference type="Proteomes" id="UP000324106">
    <property type="component" value="Chromosome"/>
</dbReference>
<accession>A0A5P2AUL2</accession>
<name>A0A5P2AUL2_STRVZ</name>
<feature type="compositionally biased region" description="Pro residues" evidence="1">
    <location>
        <begin position="32"/>
        <end position="58"/>
    </location>
</feature>
<feature type="compositionally biased region" description="Polar residues" evidence="1">
    <location>
        <begin position="1"/>
        <end position="12"/>
    </location>
</feature>
<feature type="compositionally biased region" description="Acidic residues" evidence="1">
    <location>
        <begin position="59"/>
        <end position="72"/>
    </location>
</feature>
<dbReference type="AlphaFoldDB" id="A0A5P2AUL2"/>
<evidence type="ECO:0000256" key="1">
    <source>
        <dbReference type="SAM" id="MobiDB-lite"/>
    </source>
</evidence>
<feature type="region of interest" description="Disordered" evidence="1">
    <location>
        <begin position="1"/>
        <end position="116"/>
    </location>
</feature>
<protein>
    <submittedName>
        <fullName evidence="2">Uncharacterized protein</fullName>
    </submittedName>
</protein>
<evidence type="ECO:0000313" key="2">
    <source>
        <dbReference type="EMBL" id="QES21310.1"/>
    </source>
</evidence>
<evidence type="ECO:0000313" key="3">
    <source>
        <dbReference type="Proteomes" id="UP000324106"/>
    </source>
</evidence>
<proteinExistence type="predicted"/>